<proteinExistence type="predicted"/>
<dbReference type="AlphaFoldDB" id="A0A2Z4JTV1"/>
<accession>A0A2Z4JTV1</accession>
<protein>
    <submittedName>
        <fullName evidence="1">Uncharacterized protein</fullName>
    </submittedName>
</protein>
<name>A0A2Z4JTV1_9BURK</name>
<dbReference type="EMBL" id="CP030085">
    <property type="protein sequence ID" value="AWW50221.1"/>
    <property type="molecule type" value="Genomic_DNA"/>
</dbReference>
<gene>
    <name evidence="1" type="ORF">Pas1_07425</name>
</gene>
<evidence type="ECO:0000313" key="2">
    <source>
        <dbReference type="Proteomes" id="UP000248592"/>
    </source>
</evidence>
<reference evidence="2" key="1">
    <citation type="submission" date="2018-06" db="EMBL/GenBank/DDBJ databases">
        <title>Description of a new Polynucleobacter species.</title>
        <authorList>
            <person name="Hahn M.W."/>
        </authorList>
    </citation>
    <scope>NUCLEOTIDE SEQUENCE [LARGE SCALE GENOMIC DNA]</scope>
    <source>
        <strain evidence="2">MG-25-Pas1-D2</strain>
    </source>
</reference>
<dbReference type="RefSeq" id="WP_112294912.1">
    <property type="nucleotide sequence ID" value="NZ_CBCSBS010000002.1"/>
</dbReference>
<organism evidence="1 2">
    <name type="scientific">Polynucleobacter paneuropaeus</name>
    <dbReference type="NCBI Taxonomy" id="2527775"/>
    <lineage>
        <taxon>Bacteria</taxon>
        <taxon>Pseudomonadati</taxon>
        <taxon>Pseudomonadota</taxon>
        <taxon>Betaproteobacteria</taxon>
        <taxon>Burkholderiales</taxon>
        <taxon>Burkholderiaceae</taxon>
        <taxon>Polynucleobacter</taxon>
    </lineage>
</organism>
<evidence type="ECO:0000313" key="1">
    <source>
        <dbReference type="EMBL" id="AWW50221.1"/>
    </source>
</evidence>
<dbReference type="Proteomes" id="UP000248592">
    <property type="component" value="Chromosome"/>
</dbReference>
<sequence length="240" mass="27381">MIKLDIAIKALKNLDTSAFMEIVAYLNKEQIQDLALKCKAISANIYMSGSWVEKSKADLIDPAIGSLIYQDVPYESEFEGELIQQYITESLHLASIVCLDQNIQYDFDEDYFESGSMKFGLDYEYPADLVKIKSTCKYQKLSLKDDEIEEAGLSEFKYTLDQGKHPSELSSASIFANSIEILFDHKKSMRFPLKGSNYSLIWFLFSVLFMSSNKTVAEISFANGKTIKDFIWDNFGIFIE</sequence>